<evidence type="ECO:0000256" key="1">
    <source>
        <dbReference type="ARBA" id="ARBA00001974"/>
    </source>
</evidence>
<evidence type="ECO:0000259" key="4">
    <source>
        <dbReference type="Pfam" id="PF03486"/>
    </source>
</evidence>
<evidence type="ECO:0000259" key="5">
    <source>
        <dbReference type="Pfam" id="PF22780"/>
    </source>
</evidence>
<name>A0ABR7MU12_9FIRM</name>
<feature type="domain" description="RsdA/BaiN/AoA(So)-like Rossmann fold-like" evidence="4">
    <location>
        <begin position="3"/>
        <end position="407"/>
    </location>
</feature>
<dbReference type="SUPFAM" id="SSF51905">
    <property type="entry name" value="FAD/NAD(P)-binding domain"/>
    <property type="match status" value="1"/>
</dbReference>
<dbReference type="SUPFAM" id="SSF160996">
    <property type="entry name" value="HI0933 insert domain-like"/>
    <property type="match status" value="1"/>
</dbReference>
<reference evidence="6 7" key="1">
    <citation type="submission" date="2020-08" db="EMBL/GenBank/DDBJ databases">
        <title>Genome public.</title>
        <authorList>
            <person name="Liu C."/>
            <person name="Sun Q."/>
        </authorList>
    </citation>
    <scope>NUCLEOTIDE SEQUENCE [LARGE SCALE GENOMIC DNA]</scope>
    <source>
        <strain evidence="6 7">BX3</strain>
    </source>
</reference>
<comment type="cofactor">
    <cofactor evidence="1">
        <name>FAD</name>
        <dbReference type="ChEBI" id="CHEBI:57692"/>
    </cofactor>
</comment>
<evidence type="ECO:0000256" key="2">
    <source>
        <dbReference type="ARBA" id="ARBA00022630"/>
    </source>
</evidence>
<dbReference type="PRINTS" id="PR00411">
    <property type="entry name" value="PNDRDTASEI"/>
</dbReference>
<sequence>MSKVVIVGGGAAGMMAAISAAQAGHKVTLFEKNEKLGKKIYITGKGRCNVTNDSDVESLLSHVTRNPKFLYSAFYTWDSFLMQDFLEKEGLSLKTERGNRVFPASDHSSDVIRTLYSAMKKRGVTIYLHTEVKKILCKEGTCYGVCVSRDHKLEEILADAVIVATGGISYPSTGSTGDGYRFAQESGHIVEKTYPSLIPFNVKEDYIMQMQGLALKNVTLTIKKGKKTVYDELGEMLFTHFGVSGPIVLSASSLISGNDVSQYQASIDLKPALSKQQLDERILRDFKNASNSFFKNSLGKLLPAKMIPVIVLLSGIPEDKKVNEITKEERKTLVQLIKEFPFTIESLRGYNEAIITRGGVSIKEINPGTMESKKVANLYFAGEVLDLDAKTGGYNLQIAWSTGYLAGLSVQ</sequence>
<dbReference type="Gene3D" id="1.10.8.260">
    <property type="entry name" value="HI0933 insert domain-like"/>
    <property type="match status" value="1"/>
</dbReference>
<evidence type="ECO:0000256" key="3">
    <source>
        <dbReference type="ARBA" id="ARBA00022827"/>
    </source>
</evidence>
<feature type="domain" description="RsdA/BaiN/AoA(So)-like insert" evidence="5">
    <location>
        <begin position="194"/>
        <end position="355"/>
    </location>
</feature>
<keyword evidence="3" id="KW-0274">FAD</keyword>
<dbReference type="Proteomes" id="UP000637513">
    <property type="component" value="Unassembled WGS sequence"/>
</dbReference>
<dbReference type="InterPro" id="IPR055178">
    <property type="entry name" value="RsdA/BaiN/AoA(So)-like_dom"/>
</dbReference>
<dbReference type="RefSeq" id="WP_249304360.1">
    <property type="nucleotide sequence ID" value="NZ_JACRSW010000027.1"/>
</dbReference>
<dbReference type="Pfam" id="PF03486">
    <property type="entry name" value="HI0933_like"/>
    <property type="match status" value="1"/>
</dbReference>
<dbReference type="Pfam" id="PF22780">
    <property type="entry name" value="HI0933_like_1st"/>
    <property type="match status" value="1"/>
</dbReference>
<proteinExistence type="predicted"/>
<organism evidence="6 7">
    <name type="scientific">Jutongia hominis</name>
    <dbReference type="NCBI Taxonomy" id="2763664"/>
    <lineage>
        <taxon>Bacteria</taxon>
        <taxon>Bacillati</taxon>
        <taxon>Bacillota</taxon>
        <taxon>Clostridia</taxon>
        <taxon>Lachnospirales</taxon>
        <taxon>Lachnospiraceae</taxon>
        <taxon>Jutongia</taxon>
    </lineage>
</organism>
<protein>
    <submittedName>
        <fullName evidence="6">NAD(P)/FAD-dependent oxidoreductase</fullName>
    </submittedName>
</protein>
<dbReference type="PRINTS" id="PR00368">
    <property type="entry name" value="FADPNR"/>
</dbReference>
<dbReference type="EMBL" id="JACRSW010000027">
    <property type="protein sequence ID" value="MBC8557294.1"/>
    <property type="molecule type" value="Genomic_DNA"/>
</dbReference>
<comment type="caution">
    <text evidence="6">The sequence shown here is derived from an EMBL/GenBank/DDBJ whole genome shotgun (WGS) entry which is preliminary data.</text>
</comment>
<dbReference type="PANTHER" id="PTHR42887">
    <property type="entry name" value="OS12G0638800 PROTEIN"/>
    <property type="match status" value="1"/>
</dbReference>
<dbReference type="InterPro" id="IPR036188">
    <property type="entry name" value="FAD/NAD-bd_sf"/>
</dbReference>
<dbReference type="InterPro" id="IPR023166">
    <property type="entry name" value="BaiN-like_dom_sf"/>
</dbReference>
<accession>A0ABR7MU12</accession>
<dbReference type="InterPro" id="IPR004792">
    <property type="entry name" value="BaiN-like"/>
</dbReference>
<evidence type="ECO:0000313" key="7">
    <source>
        <dbReference type="Proteomes" id="UP000637513"/>
    </source>
</evidence>
<evidence type="ECO:0000313" key="6">
    <source>
        <dbReference type="EMBL" id="MBC8557294.1"/>
    </source>
</evidence>
<dbReference type="Gene3D" id="3.50.50.60">
    <property type="entry name" value="FAD/NAD(P)-binding domain"/>
    <property type="match status" value="1"/>
</dbReference>
<dbReference type="InterPro" id="IPR057661">
    <property type="entry name" value="RsdA/BaiN/AoA(So)_Rossmann"/>
</dbReference>
<dbReference type="Gene3D" id="2.40.30.10">
    <property type="entry name" value="Translation factors"/>
    <property type="match status" value="1"/>
</dbReference>
<dbReference type="PANTHER" id="PTHR42887:SF2">
    <property type="entry name" value="OS12G0638800 PROTEIN"/>
    <property type="match status" value="1"/>
</dbReference>
<keyword evidence="7" id="KW-1185">Reference proteome</keyword>
<gene>
    <name evidence="6" type="ORF">H8700_06205</name>
</gene>
<dbReference type="NCBIfam" id="TIGR00275">
    <property type="entry name" value="aminoacetone oxidase family FAD-binding enzyme"/>
    <property type="match status" value="1"/>
</dbReference>
<keyword evidence="2" id="KW-0285">Flavoprotein</keyword>